<feature type="transmembrane region" description="Helical" evidence="1">
    <location>
        <begin position="156"/>
        <end position="176"/>
    </location>
</feature>
<dbReference type="AlphaFoldDB" id="V6M2Q6"/>
<dbReference type="EMBL" id="AUWU02000007">
    <property type="protein sequence ID" value="KAH0570747.1"/>
    <property type="molecule type" value="Genomic_DNA"/>
</dbReference>
<gene>
    <name evidence="3" type="ORF">SS50377_27034</name>
    <name evidence="2" type="ORF">SS50377_fx060</name>
</gene>
<dbReference type="RefSeq" id="XP_067761520.1">
    <property type="nucleotide sequence ID" value="XM_067910833.1"/>
</dbReference>
<proteinExistence type="predicted"/>
<keyword evidence="1 2" id="KW-0812">Transmembrane</keyword>
<evidence type="ECO:0000313" key="3">
    <source>
        <dbReference type="EMBL" id="KAH0570747.1"/>
    </source>
</evidence>
<reference evidence="2 3" key="1">
    <citation type="journal article" date="2014" name="PLoS Genet.">
        <title>The Genome of Spironucleus salmonicida Highlights a Fish Pathogen Adapted to Fluctuating Environments.</title>
        <authorList>
            <person name="Xu F."/>
            <person name="Jerlstrom-Hultqvist J."/>
            <person name="Einarsson E."/>
            <person name="Astvaldsson A."/>
            <person name="Svard S.G."/>
            <person name="Andersson J.O."/>
        </authorList>
    </citation>
    <scope>NUCLEOTIDE SEQUENCE</scope>
    <source>
        <strain evidence="3">ATCC 50377</strain>
    </source>
</reference>
<keyword evidence="1" id="KW-0472">Membrane</keyword>
<dbReference type="KEGG" id="ssao:94301057"/>
<dbReference type="EMBL" id="KI546040">
    <property type="protein sequence ID" value="EST47544.1"/>
    <property type="molecule type" value="Genomic_DNA"/>
</dbReference>
<accession>V6M2Q6</accession>
<dbReference type="GeneID" id="94301057"/>
<dbReference type="Proteomes" id="UP000018208">
    <property type="component" value="Unassembled WGS sequence"/>
</dbReference>
<protein>
    <submittedName>
        <fullName evidence="2">Transmembrane domain-containing protein</fullName>
    </submittedName>
</protein>
<evidence type="ECO:0000256" key="1">
    <source>
        <dbReference type="SAM" id="Phobius"/>
    </source>
</evidence>
<feature type="transmembrane region" description="Helical" evidence="1">
    <location>
        <begin position="341"/>
        <end position="360"/>
    </location>
</feature>
<reference evidence="3" key="2">
    <citation type="submission" date="2020-12" db="EMBL/GenBank/DDBJ databases">
        <title>New Spironucleus salmonicida genome in near-complete chromosomes.</title>
        <authorList>
            <person name="Xu F."/>
            <person name="Kurt Z."/>
            <person name="Jimenez-Gonzalez A."/>
            <person name="Astvaldsson A."/>
            <person name="Andersson J.O."/>
            <person name="Svard S.G."/>
        </authorList>
    </citation>
    <scope>NUCLEOTIDE SEQUENCE</scope>
    <source>
        <strain evidence="3">ATCC 50377</strain>
    </source>
</reference>
<dbReference type="VEuPathDB" id="GiardiaDB:SS50377_27034"/>
<keyword evidence="4" id="KW-1185">Reference proteome</keyword>
<feature type="transmembrane region" description="Helical" evidence="1">
    <location>
        <begin position="419"/>
        <end position="436"/>
    </location>
</feature>
<organism evidence="2">
    <name type="scientific">Spironucleus salmonicida</name>
    <dbReference type="NCBI Taxonomy" id="348837"/>
    <lineage>
        <taxon>Eukaryota</taxon>
        <taxon>Metamonada</taxon>
        <taxon>Diplomonadida</taxon>
        <taxon>Hexamitidae</taxon>
        <taxon>Hexamitinae</taxon>
        <taxon>Spironucleus</taxon>
    </lineage>
</organism>
<evidence type="ECO:0000313" key="2">
    <source>
        <dbReference type="EMBL" id="EST47544.1"/>
    </source>
</evidence>
<name>V6M2Q6_9EUKA</name>
<evidence type="ECO:0000313" key="4">
    <source>
        <dbReference type="Proteomes" id="UP000018208"/>
    </source>
</evidence>
<feature type="transmembrane region" description="Helical" evidence="1">
    <location>
        <begin position="197"/>
        <end position="219"/>
    </location>
</feature>
<keyword evidence="1" id="KW-1133">Transmembrane helix</keyword>
<sequence>MLLQCIYRQTKNKLTTVQLIFWNHFFKWSNQESVQQLVINTQLILFVHPQQNLRQIANHALRFLHQVRIVVIVLITLLQMDVSCVQMENVLSAPKNSLQIALETVNRDLQIVQLASLLKISALLAIKGGYWIQLQINVKMLVQLINNVQIRVWDTATYLLNSASLALLTAQCAYLLNFASHARQLEITLSQLLKENALKSVLILNLVNIVLMALTQYVLPMRLQNVRVTMNRDVRLVMITNLDVVCVQLDLKNLVMTNAQNVLRDMKNLVNYVYLHLYFLGLTNQAEVQQLVQQQVLWQEQLLLVVDQLITSQGKERSDVTNTFQNLVKQKLLRVALVPQISSSLLFFLQILIIKIFRLFKHQTKLYKLQIVLIGQKYKTYRILYEKYLQIMHKQLVSTYCLGTQQDYLIFKIKLKNFTLYRSIFLIFYQFYTILWKNLFRQFLFLKFDDQNYEIEKNQNLNFIIKALQHFLKLKIIISQKYSCFKIIQNLLNPVMDGFIVQGTLFL</sequence>